<evidence type="ECO:0000256" key="2">
    <source>
        <dbReference type="ARBA" id="ARBA00022630"/>
    </source>
</evidence>
<evidence type="ECO:0000313" key="8">
    <source>
        <dbReference type="Proteomes" id="UP000716291"/>
    </source>
</evidence>
<feature type="domain" description="FAD-binding" evidence="6">
    <location>
        <begin position="12"/>
        <end position="179"/>
    </location>
</feature>
<protein>
    <recommendedName>
        <fullName evidence="6">FAD-binding domain-containing protein</fullName>
    </recommendedName>
</protein>
<evidence type="ECO:0000256" key="4">
    <source>
        <dbReference type="ARBA" id="ARBA00023002"/>
    </source>
</evidence>
<dbReference type="Proteomes" id="UP000716291">
    <property type="component" value="Unassembled WGS sequence"/>
</dbReference>
<name>A0A9P7BUG9_RHIOR</name>
<keyword evidence="4" id="KW-0560">Oxidoreductase</keyword>
<dbReference type="PANTHER" id="PTHR47178:SF4">
    <property type="entry name" value="FAD-DEPENDENT MONOOXYGENASE APTC"/>
    <property type="match status" value="1"/>
</dbReference>
<organism evidence="7 8">
    <name type="scientific">Rhizopus oryzae</name>
    <name type="common">Mucormycosis agent</name>
    <name type="synonym">Rhizopus arrhizus var. delemar</name>
    <dbReference type="NCBI Taxonomy" id="64495"/>
    <lineage>
        <taxon>Eukaryota</taxon>
        <taxon>Fungi</taxon>
        <taxon>Fungi incertae sedis</taxon>
        <taxon>Mucoromycota</taxon>
        <taxon>Mucoromycotina</taxon>
        <taxon>Mucoromycetes</taxon>
        <taxon>Mucorales</taxon>
        <taxon>Mucorineae</taxon>
        <taxon>Rhizopodaceae</taxon>
        <taxon>Rhizopus</taxon>
    </lineage>
</organism>
<dbReference type="SUPFAM" id="SSF51905">
    <property type="entry name" value="FAD/NAD(P)-binding domain"/>
    <property type="match status" value="1"/>
</dbReference>
<dbReference type="Pfam" id="PF01494">
    <property type="entry name" value="FAD_binding_3"/>
    <property type="match status" value="2"/>
</dbReference>
<dbReference type="EMBL" id="JAANQT010000462">
    <property type="protein sequence ID" value="KAG1310803.1"/>
    <property type="molecule type" value="Genomic_DNA"/>
</dbReference>
<keyword evidence="2" id="KW-0285">Flavoprotein</keyword>
<dbReference type="OrthoDB" id="655030at2759"/>
<evidence type="ECO:0000256" key="5">
    <source>
        <dbReference type="ARBA" id="ARBA00023033"/>
    </source>
</evidence>
<dbReference type="GO" id="GO:0071949">
    <property type="term" value="F:FAD binding"/>
    <property type="evidence" value="ECO:0007669"/>
    <property type="project" value="InterPro"/>
</dbReference>
<comment type="caution">
    <text evidence="7">The sequence shown here is derived from an EMBL/GenBank/DDBJ whole genome shotgun (WGS) entry which is preliminary data.</text>
</comment>
<feature type="domain" description="FAD-binding" evidence="6">
    <location>
        <begin position="331"/>
        <end position="400"/>
    </location>
</feature>
<dbReference type="Gene3D" id="3.50.50.60">
    <property type="entry name" value="FAD/NAD(P)-binding domain"/>
    <property type="match status" value="1"/>
</dbReference>
<dbReference type="InterPro" id="IPR036188">
    <property type="entry name" value="FAD/NAD-bd_sf"/>
</dbReference>
<evidence type="ECO:0000313" key="7">
    <source>
        <dbReference type="EMBL" id="KAG1310803.1"/>
    </source>
</evidence>
<dbReference type="InterPro" id="IPR002938">
    <property type="entry name" value="FAD-bd"/>
</dbReference>
<accession>A0A9P7BUG9</accession>
<keyword evidence="3" id="KW-0274">FAD</keyword>
<evidence type="ECO:0000256" key="3">
    <source>
        <dbReference type="ARBA" id="ARBA00022827"/>
    </source>
</evidence>
<dbReference type="PRINTS" id="PR00420">
    <property type="entry name" value="RNGMNOXGNASE"/>
</dbReference>
<sequence length="430" mass="48236">MTVDNTHHPLQKVLIVGGGISGLTLANALKHQGIPCVVYERDESPQSRTQGWSLSLHMAMEHLKRCFPLERFENFGREASVNYEDNEGNVVYKLYDGKDGRVFTTVQREPYAAYRVSRSRFRHWLLQDIEEIVHWNKRVSRYEEDDQGQVTVYFTDGTQDTGDLLVASDGSQSSVACQLYGGALPFKQATHISHARGFGATYWISEEVWKSVSTSNSQTAAIIGTVTEDADKRVAGKTIRMLYTLNKIDRSRPETPYEILWFVSIFLEQDNLVPFPDGSNDEEVLNMIRAWCASAFSGSPSHQKITAQTPKHTPIHGLTLRERIPRHDVLYSPGRRVVLTGDAAHPMTVYKGEGANHAIIDASNLAVEISHAFNNTKTLDEAISSYYDEMIPRGENAVTQSHIASEKVHSTREQVIEMYKSMRGATVASV</sequence>
<reference evidence="7" key="1">
    <citation type="journal article" date="2020" name="Microb. Genom.">
        <title>Genetic diversity of clinical and environmental Mucorales isolates obtained from an investigation of mucormycosis cases among solid organ transplant recipients.</title>
        <authorList>
            <person name="Nguyen M.H."/>
            <person name="Kaul D."/>
            <person name="Muto C."/>
            <person name="Cheng S.J."/>
            <person name="Richter R.A."/>
            <person name="Bruno V.M."/>
            <person name="Liu G."/>
            <person name="Beyhan S."/>
            <person name="Sundermann A.J."/>
            <person name="Mounaud S."/>
            <person name="Pasculle A.W."/>
            <person name="Nierman W.C."/>
            <person name="Driscoll E."/>
            <person name="Cumbie R."/>
            <person name="Clancy C.J."/>
            <person name="Dupont C.L."/>
        </authorList>
    </citation>
    <scope>NUCLEOTIDE SEQUENCE</scope>
    <source>
        <strain evidence="7">GL11</strain>
    </source>
</reference>
<evidence type="ECO:0000256" key="1">
    <source>
        <dbReference type="ARBA" id="ARBA00005179"/>
    </source>
</evidence>
<dbReference type="GO" id="GO:0004497">
    <property type="term" value="F:monooxygenase activity"/>
    <property type="evidence" value="ECO:0007669"/>
    <property type="project" value="UniProtKB-KW"/>
</dbReference>
<dbReference type="PANTHER" id="PTHR47178">
    <property type="entry name" value="MONOOXYGENASE, FAD-BINDING"/>
    <property type="match status" value="1"/>
</dbReference>
<dbReference type="AlphaFoldDB" id="A0A9P7BUG9"/>
<keyword evidence="8" id="KW-1185">Reference proteome</keyword>
<gene>
    <name evidence="7" type="ORF">G6F64_004292</name>
</gene>
<comment type="pathway">
    <text evidence="1">Secondary metabolite biosynthesis.</text>
</comment>
<evidence type="ECO:0000259" key="6">
    <source>
        <dbReference type="Pfam" id="PF01494"/>
    </source>
</evidence>
<proteinExistence type="predicted"/>
<keyword evidence="5" id="KW-0503">Monooxygenase</keyword>